<feature type="region of interest" description="Disordered" evidence="5">
    <location>
        <begin position="369"/>
        <end position="402"/>
    </location>
</feature>
<sequence>MEDENGLELSLGLGCGGSSAKSKGKNGSSSDTRMEEGDKGNKLGDDFKKFLHGNTQKQDSSTGSQRSDSVIPQEKFFNDLSKNNADADASINLNNRGLWVSSTRSAETDEEKRSDLGNKRKHLFDELNNRKKHERDAHHTDLHDKKSYISITTEDGSTAENEDVAESEVEGSTSRLASHHDDGPKQFIGVGGPPEATKEVRGFSDSSVVELQGQRRVNGSSENEFKQGNLSYGVPFSVQPVGIMNVPYSFPVKESNSVGAPSTSGHPITGMIPVLPTSNCEQRTVNQSVNPGNLPVFFGYSPVQLPTLDKDNSFGLVSHLQQFNTSYGRAPSNAEKQNDVLKISQAMQAIARNSPEVAQYDGRTLGRAKGDGKQLIAEEGSSSHTEDDAKGSTMNLRPKDAPEQSTAETLCFDFSAIKPGIGPAVKFGGCGSYPNLPWVSTTAPGPNGRTISGVTYKYSANQIRIVCACHGSHMSPEEFVRHASEENANPDSSNGLATFPSTNPAAPTQS</sequence>
<feature type="domain" description="Tify" evidence="6">
    <location>
        <begin position="464"/>
        <end position="490"/>
    </location>
</feature>
<dbReference type="GO" id="GO:0045892">
    <property type="term" value="P:negative regulation of DNA-templated transcription"/>
    <property type="evidence" value="ECO:0007669"/>
    <property type="project" value="TreeGrafter"/>
</dbReference>
<feature type="compositionally biased region" description="Polar residues" evidence="5">
    <location>
        <begin position="486"/>
        <end position="510"/>
    </location>
</feature>
<evidence type="ECO:0000256" key="5">
    <source>
        <dbReference type="SAM" id="MobiDB-lite"/>
    </source>
</evidence>
<proteinExistence type="inferred from homology"/>
<dbReference type="PANTHER" id="PTHR31413">
    <property type="entry name" value="AFP HOMOLOG 2"/>
    <property type="match status" value="1"/>
</dbReference>
<feature type="region of interest" description="Disordered" evidence="5">
    <location>
        <begin position="479"/>
        <end position="510"/>
    </location>
</feature>
<dbReference type="GO" id="GO:0005634">
    <property type="term" value="C:nucleus"/>
    <property type="evidence" value="ECO:0007669"/>
    <property type="project" value="UniProtKB-SubCell"/>
</dbReference>
<evidence type="ECO:0000256" key="2">
    <source>
        <dbReference type="ARBA" id="ARBA00006081"/>
    </source>
</evidence>
<reference evidence="7 8" key="1">
    <citation type="submission" date="2024-01" db="EMBL/GenBank/DDBJ databases">
        <authorList>
            <person name="Waweru B."/>
        </authorList>
    </citation>
    <scope>NUCLEOTIDE SEQUENCE [LARGE SCALE GENOMIC DNA]</scope>
</reference>
<gene>
    <name evidence="7" type="ORF">DCAF_LOCUS12493</name>
</gene>
<organism evidence="7 8">
    <name type="scientific">Dovyalis caffra</name>
    <dbReference type="NCBI Taxonomy" id="77055"/>
    <lineage>
        <taxon>Eukaryota</taxon>
        <taxon>Viridiplantae</taxon>
        <taxon>Streptophyta</taxon>
        <taxon>Embryophyta</taxon>
        <taxon>Tracheophyta</taxon>
        <taxon>Spermatophyta</taxon>
        <taxon>Magnoliopsida</taxon>
        <taxon>eudicotyledons</taxon>
        <taxon>Gunneridae</taxon>
        <taxon>Pentapetalae</taxon>
        <taxon>rosids</taxon>
        <taxon>fabids</taxon>
        <taxon>Malpighiales</taxon>
        <taxon>Salicaceae</taxon>
        <taxon>Flacourtieae</taxon>
        <taxon>Dovyalis</taxon>
    </lineage>
</organism>
<evidence type="ECO:0000313" key="8">
    <source>
        <dbReference type="Proteomes" id="UP001314170"/>
    </source>
</evidence>
<evidence type="ECO:0000256" key="4">
    <source>
        <dbReference type="RuleBase" id="RU369029"/>
    </source>
</evidence>
<feature type="compositionally biased region" description="Acidic residues" evidence="5">
    <location>
        <begin position="160"/>
        <end position="169"/>
    </location>
</feature>
<feature type="region of interest" description="Disordered" evidence="5">
    <location>
        <begin position="1"/>
        <end position="206"/>
    </location>
</feature>
<evidence type="ECO:0000256" key="3">
    <source>
        <dbReference type="ARBA" id="ARBA00023242"/>
    </source>
</evidence>
<comment type="similarity">
    <text evidence="2 4">Belongs to the Ninja family.</text>
</comment>
<evidence type="ECO:0000313" key="7">
    <source>
        <dbReference type="EMBL" id="CAK7337458.1"/>
    </source>
</evidence>
<comment type="function">
    <text evidence="4">Acts as a negative regulator of abscisic acid (ABA) response.</text>
</comment>
<dbReference type="Proteomes" id="UP001314170">
    <property type="component" value="Unassembled WGS sequence"/>
</dbReference>
<dbReference type="GO" id="GO:0009867">
    <property type="term" value="P:jasmonic acid mediated signaling pathway"/>
    <property type="evidence" value="ECO:0007669"/>
    <property type="project" value="TreeGrafter"/>
</dbReference>
<feature type="compositionally biased region" description="Basic and acidic residues" evidence="5">
    <location>
        <begin position="32"/>
        <end position="49"/>
    </location>
</feature>
<keyword evidence="3 4" id="KW-0539">Nucleus</keyword>
<feature type="compositionally biased region" description="Polar residues" evidence="5">
    <location>
        <begin position="91"/>
        <end position="105"/>
    </location>
</feature>
<feature type="compositionally biased region" description="Low complexity" evidence="5">
    <location>
        <begin position="7"/>
        <end position="30"/>
    </location>
</feature>
<dbReference type="InterPro" id="IPR032308">
    <property type="entry name" value="TDBD"/>
</dbReference>
<comment type="caution">
    <text evidence="7">The sequence shown here is derived from an EMBL/GenBank/DDBJ whole genome shotgun (WGS) entry which is preliminary data.</text>
</comment>
<feature type="compositionally biased region" description="Polar residues" evidence="5">
    <location>
        <begin position="53"/>
        <end position="70"/>
    </location>
</feature>
<dbReference type="EMBL" id="CAWUPB010001087">
    <property type="protein sequence ID" value="CAK7337458.1"/>
    <property type="molecule type" value="Genomic_DNA"/>
</dbReference>
<keyword evidence="8" id="KW-1185">Reference proteome</keyword>
<evidence type="ECO:0000259" key="6">
    <source>
        <dbReference type="Pfam" id="PF16135"/>
    </source>
</evidence>
<dbReference type="InterPro" id="IPR031307">
    <property type="entry name" value="Ninja_fam"/>
</dbReference>
<comment type="subcellular location">
    <subcellularLocation>
        <location evidence="1 4">Nucleus</location>
    </subcellularLocation>
</comment>
<name>A0AAV1RN23_9ROSI</name>
<dbReference type="Pfam" id="PF16135">
    <property type="entry name" value="TDBD"/>
    <property type="match status" value="1"/>
</dbReference>
<accession>A0AAV1RN23</accession>
<protein>
    <recommendedName>
        <fullName evidence="4">Ninja-family protein</fullName>
    </recommendedName>
    <alternativeName>
        <fullName evidence="4">ABI-binding protein</fullName>
    </alternativeName>
</protein>
<dbReference type="PANTHER" id="PTHR31413:SF12">
    <property type="entry name" value="AFP HOMOLOG 2"/>
    <property type="match status" value="1"/>
</dbReference>
<dbReference type="AlphaFoldDB" id="A0AAV1RN23"/>
<feature type="compositionally biased region" description="Basic and acidic residues" evidence="5">
    <location>
        <begin position="106"/>
        <end position="147"/>
    </location>
</feature>
<evidence type="ECO:0000256" key="1">
    <source>
        <dbReference type="ARBA" id="ARBA00004123"/>
    </source>
</evidence>
<feature type="compositionally biased region" description="Polar residues" evidence="5">
    <location>
        <begin position="149"/>
        <end position="159"/>
    </location>
</feature>